<dbReference type="PANTHER" id="PTHR43976:SF16">
    <property type="entry name" value="SHORT-CHAIN DEHYDROGENASE_REDUCTASE FAMILY PROTEIN"/>
    <property type="match status" value="1"/>
</dbReference>
<evidence type="ECO:0000256" key="1">
    <source>
        <dbReference type="ARBA" id="ARBA00006484"/>
    </source>
</evidence>
<reference evidence="4" key="1">
    <citation type="journal article" date="2020" name="Stud. Mycol.">
        <title>101 Dothideomycetes genomes: a test case for predicting lifestyles and emergence of pathogens.</title>
        <authorList>
            <person name="Haridas S."/>
            <person name="Albert R."/>
            <person name="Binder M."/>
            <person name="Bloem J."/>
            <person name="Labutti K."/>
            <person name="Salamov A."/>
            <person name="Andreopoulos B."/>
            <person name="Baker S."/>
            <person name="Barry K."/>
            <person name="Bills G."/>
            <person name="Bluhm B."/>
            <person name="Cannon C."/>
            <person name="Castanera R."/>
            <person name="Culley D."/>
            <person name="Daum C."/>
            <person name="Ezra D."/>
            <person name="Gonzalez J."/>
            <person name="Henrissat B."/>
            <person name="Kuo A."/>
            <person name="Liang C."/>
            <person name="Lipzen A."/>
            <person name="Lutzoni F."/>
            <person name="Magnuson J."/>
            <person name="Mondo S."/>
            <person name="Nolan M."/>
            <person name="Ohm R."/>
            <person name="Pangilinan J."/>
            <person name="Park H.-J."/>
            <person name="Ramirez L."/>
            <person name="Alfaro M."/>
            <person name="Sun H."/>
            <person name="Tritt A."/>
            <person name="Yoshinaga Y."/>
            <person name="Zwiers L.-H."/>
            <person name="Turgeon B."/>
            <person name="Goodwin S."/>
            <person name="Spatafora J."/>
            <person name="Crous P."/>
            <person name="Grigoriev I."/>
        </authorList>
    </citation>
    <scope>NUCLEOTIDE SEQUENCE</scope>
    <source>
        <strain evidence="4">CBS 133067</strain>
    </source>
</reference>
<dbReference type="PRINTS" id="PR00080">
    <property type="entry name" value="SDRFAMILY"/>
</dbReference>
<proteinExistence type="inferred from homology"/>
<dbReference type="Pfam" id="PF00106">
    <property type="entry name" value="adh_short"/>
    <property type="match status" value="1"/>
</dbReference>
<evidence type="ECO:0000256" key="3">
    <source>
        <dbReference type="RuleBase" id="RU000363"/>
    </source>
</evidence>
<accession>A0A9P4IIH4</accession>
<dbReference type="PRINTS" id="PR00081">
    <property type="entry name" value="GDHRDH"/>
</dbReference>
<dbReference type="Gene3D" id="3.40.50.720">
    <property type="entry name" value="NAD(P)-binding Rossmann-like Domain"/>
    <property type="match status" value="1"/>
</dbReference>
<keyword evidence="2" id="KW-0560">Oxidoreductase</keyword>
<evidence type="ECO:0000256" key="2">
    <source>
        <dbReference type="ARBA" id="ARBA00023002"/>
    </source>
</evidence>
<dbReference type="OrthoDB" id="1274115at2759"/>
<protein>
    <submittedName>
        <fullName evidence="4">3-oxoacyl-reductase</fullName>
    </submittedName>
</protein>
<sequence>MSQQSQSNKVWFVTGCSSGLGKSFASHVYNAGQTIVATARNTKSLSYLPDNDERVLKLQLDVTSKDAISRSIAATVDRFGRIDVVINNAGYCLYGDAESIPEELSSHEMDTLFWGPVQITQEAVRIMREVNPRGDGGVVVQVTSIGGFLAVPGAAFYHAGKHALEGFTKSMAGELNPEWNIRLVILSPGGVKTNYTGASEMVAPRNPAYSENPSNPLDQLRNLIKDPQLIAGWAAPNDCARVVFDLINNNDRKTLPTRLTLGADGFAAIQSELKGLEKEVGQWREVSLKVSPLAQ</sequence>
<dbReference type="AlphaFoldDB" id="A0A9P4IIH4"/>
<dbReference type="GO" id="GO:0016491">
    <property type="term" value="F:oxidoreductase activity"/>
    <property type="evidence" value="ECO:0007669"/>
    <property type="project" value="UniProtKB-KW"/>
</dbReference>
<evidence type="ECO:0000313" key="5">
    <source>
        <dbReference type="Proteomes" id="UP000799772"/>
    </source>
</evidence>
<comment type="similarity">
    <text evidence="1 3">Belongs to the short-chain dehydrogenases/reductases (SDR) family.</text>
</comment>
<gene>
    <name evidence="4" type="ORF">NA57DRAFT_76298</name>
</gene>
<dbReference type="InterPro" id="IPR002347">
    <property type="entry name" value="SDR_fam"/>
</dbReference>
<organism evidence="4 5">
    <name type="scientific">Rhizodiscina lignyota</name>
    <dbReference type="NCBI Taxonomy" id="1504668"/>
    <lineage>
        <taxon>Eukaryota</taxon>
        <taxon>Fungi</taxon>
        <taxon>Dikarya</taxon>
        <taxon>Ascomycota</taxon>
        <taxon>Pezizomycotina</taxon>
        <taxon>Dothideomycetes</taxon>
        <taxon>Pleosporomycetidae</taxon>
        <taxon>Aulographales</taxon>
        <taxon>Rhizodiscinaceae</taxon>
        <taxon>Rhizodiscina</taxon>
    </lineage>
</organism>
<name>A0A9P4IIH4_9PEZI</name>
<dbReference type="Proteomes" id="UP000799772">
    <property type="component" value="Unassembled WGS sequence"/>
</dbReference>
<dbReference type="EMBL" id="ML978126">
    <property type="protein sequence ID" value="KAF2099062.1"/>
    <property type="molecule type" value="Genomic_DNA"/>
</dbReference>
<comment type="caution">
    <text evidence="4">The sequence shown here is derived from an EMBL/GenBank/DDBJ whole genome shotgun (WGS) entry which is preliminary data.</text>
</comment>
<dbReference type="PANTHER" id="PTHR43976">
    <property type="entry name" value="SHORT CHAIN DEHYDROGENASE"/>
    <property type="match status" value="1"/>
</dbReference>
<dbReference type="SUPFAM" id="SSF51735">
    <property type="entry name" value="NAD(P)-binding Rossmann-fold domains"/>
    <property type="match status" value="1"/>
</dbReference>
<dbReference type="InterPro" id="IPR036291">
    <property type="entry name" value="NAD(P)-bd_dom_sf"/>
</dbReference>
<keyword evidence="5" id="KW-1185">Reference proteome</keyword>
<evidence type="ECO:0000313" key="4">
    <source>
        <dbReference type="EMBL" id="KAF2099062.1"/>
    </source>
</evidence>
<dbReference type="InterPro" id="IPR051911">
    <property type="entry name" value="SDR_oxidoreductase"/>
</dbReference>